<name>A0ABS8SEC1_DATST</name>
<dbReference type="EMBL" id="JACEIK010000443">
    <property type="protein sequence ID" value="MCD7457150.1"/>
    <property type="molecule type" value="Genomic_DNA"/>
</dbReference>
<evidence type="ECO:0000313" key="2">
    <source>
        <dbReference type="Proteomes" id="UP000823775"/>
    </source>
</evidence>
<dbReference type="Proteomes" id="UP000823775">
    <property type="component" value="Unassembled WGS sequence"/>
</dbReference>
<gene>
    <name evidence="1" type="ORF">HAX54_034338</name>
</gene>
<comment type="caution">
    <text evidence="1">The sequence shown here is derived from an EMBL/GenBank/DDBJ whole genome shotgun (WGS) entry which is preliminary data.</text>
</comment>
<keyword evidence="2" id="KW-1185">Reference proteome</keyword>
<accession>A0ABS8SEC1</accession>
<proteinExistence type="predicted"/>
<organism evidence="1 2">
    <name type="scientific">Datura stramonium</name>
    <name type="common">Jimsonweed</name>
    <name type="synonym">Common thornapple</name>
    <dbReference type="NCBI Taxonomy" id="4076"/>
    <lineage>
        <taxon>Eukaryota</taxon>
        <taxon>Viridiplantae</taxon>
        <taxon>Streptophyta</taxon>
        <taxon>Embryophyta</taxon>
        <taxon>Tracheophyta</taxon>
        <taxon>Spermatophyta</taxon>
        <taxon>Magnoliopsida</taxon>
        <taxon>eudicotyledons</taxon>
        <taxon>Gunneridae</taxon>
        <taxon>Pentapetalae</taxon>
        <taxon>asterids</taxon>
        <taxon>lamiids</taxon>
        <taxon>Solanales</taxon>
        <taxon>Solanaceae</taxon>
        <taxon>Solanoideae</taxon>
        <taxon>Datureae</taxon>
        <taxon>Datura</taxon>
    </lineage>
</organism>
<sequence>MGFRLLSKKSSFNLIIRGLDELGLLERQVFIKKRSFCRKYFGASSVVLLEDSDSCSNGESSTENEAVVVPIRRTYSCRERKLFSVVTRICKSLSWEVAKEMPFRKSAKKYGFSHSVNGFRMIIHIFASAEMHMEVYALLKDIVFYFPRAGFDLYKIFHLLTQHTPYSATASVFVADVLIKVFAANAMLDCSIDVVKQARKIGLLPVTVKGNRR</sequence>
<protein>
    <submittedName>
        <fullName evidence="1">Uncharacterized protein</fullName>
    </submittedName>
</protein>
<reference evidence="1 2" key="1">
    <citation type="journal article" date="2021" name="BMC Genomics">
        <title>Datura genome reveals duplications of psychoactive alkaloid biosynthetic genes and high mutation rate following tissue culture.</title>
        <authorList>
            <person name="Rajewski A."/>
            <person name="Carter-House D."/>
            <person name="Stajich J."/>
            <person name="Litt A."/>
        </authorList>
    </citation>
    <scope>NUCLEOTIDE SEQUENCE [LARGE SCALE GENOMIC DNA]</scope>
    <source>
        <strain evidence="1">AR-01</strain>
    </source>
</reference>
<evidence type="ECO:0000313" key="1">
    <source>
        <dbReference type="EMBL" id="MCD7457150.1"/>
    </source>
</evidence>